<proteinExistence type="predicted"/>
<sequence length="43" mass="4978">MSSCPSFCHPHQVFLLFLFICHWLSCTLLLGPLSHFLQPCIIF</sequence>
<protein>
    <submittedName>
        <fullName evidence="2">Uncharacterized protein</fullName>
    </submittedName>
</protein>
<name>A0A5B7D0Y6_PORTR</name>
<organism evidence="2 3">
    <name type="scientific">Portunus trituberculatus</name>
    <name type="common">Swimming crab</name>
    <name type="synonym">Neptunus trituberculatus</name>
    <dbReference type="NCBI Taxonomy" id="210409"/>
    <lineage>
        <taxon>Eukaryota</taxon>
        <taxon>Metazoa</taxon>
        <taxon>Ecdysozoa</taxon>
        <taxon>Arthropoda</taxon>
        <taxon>Crustacea</taxon>
        <taxon>Multicrustacea</taxon>
        <taxon>Malacostraca</taxon>
        <taxon>Eumalacostraca</taxon>
        <taxon>Eucarida</taxon>
        <taxon>Decapoda</taxon>
        <taxon>Pleocyemata</taxon>
        <taxon>Brachyura</taxon>
        <taxon>Eubrachyura</taxon>
        <taxon>Portunoidea</taxon>
        <taxon>Portunidae</taxon>
        <taxon>Portuninae</taxon>
        <taxon>Portunus</taxon>
    </lineage>
</organism>
<dbReference type="Proteomes" id="UP000324222">
    <property type="component" value="Unassembled WGS sequence"/>
</dbReference>
<keyword evidence="3" id="KW-1185">Reference proteome</keyword>
<evidence type="ECO:0000313" key="2">
    <source>
        <dbReference type="EMBL" id="MPC15687.1"/>
    </source>
</evidence>
<dbReference type="AlphaFoldDB" id="A0A5B7D0Y6"/>
<keyword evidence="1" id="KW-0472">Membrane</keyword>
<reference evidence="2 3" key="1">
    <citation type="submission" date="2019-05" db="EMBL/GenBank/DDBJ databases">
        <title>Another draft genome of Portunus trituberculatus and its Hox gene families provides insights of decapod evolution.</title>
        <authorList>
            <person name="Jeong J.-H."/>
            <person name="Song I."/>
            <person name="Kim S."/>
            <person name="Choi T."/>
            <person name="Kim D."/>
            <person name="Ryu S."/>
            <person name="Kim W."/>
        </authorList>
    </citation>
    <scope>NUCLEOTIDE SEQUENCE [LARGE SCALE GENOMIC DNA]</scope>
    <source>
        <tissue evidence="2">Muscle</tissue>
    </source>
</reference>
<gene>
    <name evidence="2" type="ORF">E2C01_008486</name>
</gene>
<evidence type="ECO:0000313" key="3">
    <source>
        <dbReference type="Proteomes" id="UP000324222"/>
    </source>
</evidence>
<dbReference type="EMBL" id="VSRR010000447">
    <property type="protein sequence ID" value="MPC15687.1"/>
    <property type="molecule type" value="Genomic_DNA"/>
</dbReference>
<accession>A0A5B7D0Y6</accession>
<comment type="caution">
    <text evidence="2">The sequence shown here is derived from an EMBL/GenBank/DDBJ whole genome shotgun (WGS) entry which is preliminary data.</text>
</comment>
<keyword evidence="1" id="KW-1133">Transmembrane helix</keyword>
<evidence type="ECO:0000256" key="1">
    <source>
        <dbReference type="SAM" id="Phobius"/>
    </source>
</evidence>
<keyword evidence="1" id="KW-0812">Transmembrane</keyword>
<feature type="transmembrane region" description="Helical" evidence="1">
    <location>
        <begin position="12"/>
        <end position="33"/>
    </location>
</feature>